<accession>A0ABU1UHJ5</accession>
<dbReference type="NCBIfam" id="NF046112">
    <property type="entry name" value="MSMEG_6209_Nter"/>
    <property type="match status" value="1"/>
</dbReference>
<dbReference type="Gene3D" id="1.10.8.1060">
    <property type="entry name" value="Corynebacterium glutamicum thioredoxin-dependent arsenate reductase, N-terminal domain"/>
    <property type="match status" value="1"/>
</dbReference>
<dbReference type="EMBL" id="JAVDVQ010000027">
    <property type="protein sequence ID" value="MDR7084623.1"/>
    <property type="molecule type" value="Genomic_DNA"/>
</dbReference>
<name>A0ABU1UHJ5_9MICC</name>
<gene>
    <name evidence="1" type="ORF">J2X01_003936</name>
</gene>
<proteinExistence type="predicted"/>
<sequence length="67" mass="7846">MSDEEKEPIIRKVVDRLAARYPAAPRHRIEGIVTEEYDSLDTGRIRIYIPTLIENSARTRLHRELNT</sequence>
<evidence type="ECO:0000313" key="2">
    <source>
        <dbReference type="Proteomes" id="UP001252243"/>
    </source>
</evidence>
<dbReference type="RefSeq" id="WP_310061326.1">
    <property type="nucleotide sequence ID" value="NZ_JAVDVQ010000027.1"/>
</dbReference>
<keyword evidence="2" id="KW-1185">Reference proteome</keyword>
<reference evidence="1 2" key="1">
    <citation type="submission" date="2023-07" db="EMBL/GenBank/DDBJ databases">
        <title>Sorghum-associated microbial communities from plants grown in Nebraska, USA.</title>
        <authorList>
            <person name="Schachtman D."/>
        </authorList>
    </citation>
    <scope>NUCLEOTIDE SEQUENCE [LARGE SCALE GENOMIC DNA]</scope>
    <source>
        <strain evidence="1 2">BE167</strain>
    </source>
</reference>
<evidence type="ECO:0000313" key="1">
    <source>
        <dbReference type="EMBL" id="MDR7084623.1"/>
    </source>
</evidence>
<organism evidence="1 2">
    <name type="scientific">Arthrobacter ginsengisoli</name>
    <dbReference type="NCBI Taxonomy" id="1356565"/>
    <lineage>
        <taxon>Bacteria</taxon>
        <taxon>Bacillati</taxon>
        <taxon>Actinomycetota</taxon>
        <taxon>Actinomycetes</taxon>
        <taxon>Micrococcales</taxon>
        <taxon>Micrococcaceae</taxon>
        <taxon>Arthrobacter</taxon>
    </lineage>
</organism>
<comment type="caution">
    <text evidence="1">The sequence shown here is derived from an EMBL/GenBank/DDBJ whole genome shotgun (WGS) entry which is preliminary data.</text>
</comment>
<protein>
    <submittedName>
        <fullName evidence="1">Uncharacterized protein</fullName>
    </submittedName>
</protein>
<dbReference type="Proteomes" id="UP001252243">
    <property type="component" value="Unassembled WGS sequence"/>
</dbReference>